<dbReference type="GO" id="GO:0031048">
    <property type="term" value="P:regulatory ncRNA-mediated heterochromatin formation"/>
    <property type="evidence" value="ECO:0007669"/>
    <property type="project" value="TreeGrafter"/>
</dbReference>
<dbReference type="InterPro" id="IPR047187">
    <property type="entry name" value="SF1_C_Upf1"/>
</dbReference>
<keyword evidence="1" id="KW-0862">Zinc</keyword>
<proteinExistence type="predicted"/>
<evidence type="ECO:0000256" key="2">
    <source>
        <dbReference type="SAM" id="MobiDB-lite"/>
    </source>
</evidence>
<dbReference type="InterPro" id="IPR000571">
    <property type="entry name" value="Znf_CCCH"/>
</dbReference>
<evidence type="ECO:0000259" key="3">
    <source>
        <dbReference type="PROSITE" id="PS50103"/>
    </source>
</evidence>
<dbReference type="InterPro" id="IPR027417">
    <property type="entry name" value="P-loop_NTPase"/>
</dbReference>
<evidence type="ECO:0000313" key="4">
    <source>
        <dbReference type="EMBL" id="OCL14224.1"/>
    </source>
</evidence>
<dbReference type="EMBL" id="KV748598">
    <property type="protein sequence ID" value="OCL14224.1"/>
    <property type="molecule type" value="Genomic_DNA"/>
</dbReference>
<feature type="zinc finger region" description="C3H1-type" evidence="1">
    <location>
        <begin position="40"/>
        <end position="68"/>
    </location>
</feature>
<keyword evidence="1" id="KW-0479">Metal-binding</keyword>
<keyword evidence="1" id="KW-0863">Zinc-finger</keyword>
<feature type="compositionally biased region" description="Low complexity" evidence="2">
    <location>
        <begin position="179"/>
        <end position="203"/>
    </location>
</feature>
<dbReference type="AlphaFoldDB" id="A0A8E2JYU7"/>
<dbReference type="GO" id="GO:0031380">
    <property type="term" value="C:nuclear RNA-directed RNA polymerase complex"/>
    <property type="evidence" value="ECO:0007669"/>
    <property type="project" value="TreeGrafter"/>
</dbReference>
<gene>
    <name evidence="4" type="ORF">AOQ84DRAFT_435816</name>
</gene>
<dbReference type="GO" id="GO:0008270">
    <property type="term" value="F:zinc ion binding"/>
    <property type="evidence" value="ECO:0007669"/>
    <property type="project" value="UniProtKB-KW"/>
</dbReference>
<dbReference type="PROSITE" id="PS50103">
    <property type="entry name" value="ZF_C3H1"/>
    <property type="match status" value="2"/>
</dbReference>
<dbReference type="PANTHER" id="PTHR10887">
    <property type="entry name" value="DNA2/NAM7 HELICASE FAMILY"/>
    <property type="match status" value="1"/>
</dbReference>
<feature type="domain" description="C3H1-type" evidence="3">
    <location>
        <begin position="9"/>
        <end position="36"/>
    </location>
</feature>
<name>A0A8E2JYU7_9PEZI</name>
<dbReference type="InterPro" id="IPR045055">
    <property type="entry name" value="DNA2/NAM7-like"/>
</dbReference>
<feature type="region of interest" description="Disordered" evidence="2">
    <location>
        <begin position="167"/>
        <end position="239"/>
    </location>
</feature>
<feature type="zinc finger region" description="C3H1-type" evidence="1">
    <location>
        <begin position="9"/>
        <end position="36"/>
    </location>
</feature>
<reference evidence="4 5" key="1">
    <citation type="journal article" date="2016" name="Nat. Commun.">
        <title>Ectomycorrhizal ecology is imprinted in the genome of the dominant symbiotic fungus Cenococcum geophilum.</title>
        <authorList>
            <consortium name="DOE Joint Genome Institute"/>
            <person name="Peter M."/>
            <person name="Kohler A."/>
            <person name="Ohm R.A."/>
            <person name="Kuo A."/>
            <person name="Krutzmann J."/>
            <person name="Morin E."/>
            <person name="Arend M."/>
            <person name="Barry K.W."/>
            <person name="Binder M."/>
            <person name="Choi C."/>
            <person name="Clum A."/>
            <person name="Copeland A."/>
            <person name="Grisel N."/>
            <person name="Haridas S."/>
            <person name="Kipfer T."/>
            <person name="LaButti K."/>
            <person name="Lindquist E."/>
            <person name="Lipzen A."/>
            <person name="Maire R."/>
            <person name="Meier B."/>
            <person name="Mihaltcheva S."/>
            <person name="Molinier V."/>
            <person name="Murat C."/>
            <person name="Poggeler S."/>
            <person name="Quandt C.A."/>
            <person name="Sperisen C."/>
            <person name="Tritt A."/>
            <person name="Tisserant E."/>
            <person name="Crous P.W."/>
            <person name="Henrissat B."/>
            <person name="Nehls U."/>
            <person name="Egli S."/>
            <person name="Spatafora J.W."/>
            <person name="Grigoriev I.V."/>
            <person name="Martin F.M."/>
        </authorList>
    </citation>
    <scope>NUCLEOTIDE SEQUENCE [LARGE SCALE GENOMIC DNA]</scope>
    <source>
        <strain evidence="4 5">CBS 207.34</strain>
    </source>
</reference>
<dbReference type="Proteomes" id="UP000250140">
    <property type="component" value="Unassembled WGS sequence"/>
</dbReference>
<keyword evidence="5" id="KW-1185">Reference proteome</keyword>
<feature type="domain" description="C3H1-type" evidence="3">
    <location>
        <begin position="40"/>
        <end position="68"/>
    </location>
</feature>
<feature type="compositionally biased region" description="Polar residues" evidence="2">
    <location>
        <begin position="204"/>
        <end position="235"/>
    </location>
</feature>
<dbReference type="InterPro" id="IPR041679">
    <property type="entry name" value="DNA2/NAM7-like_C"/>
</dbReference>
<dbReference type="Pfam" id="PF13087">
    <property type="entry name" value="AAA_12"/>
    <property type="match status" value="1"/>
</dbReference>
<accession>A0A8E2JYU7</accession>
<organism evidence="4 5">
    <name type="scientific">Glonium stellatum</name>
    <dbReference type="NCBI Taxonomy" id="574774"/>
    <lineage>
        <taxon>Eukaryota</taxon>
        <taxon>Fungi</taxon>
        <taxon>Dikarya</taxon>
        <taxon>Ascomycota</taxon>
        <taxon>Pezizomycotina</taxon>
        <taxon>Dothideomycetes</taxon>
        <taxon>Pleosporomycetidae</taxon>
        <taxon>Gloniales</taxon>
        <taxon>Gloniaceae</taxon>
        <taxon>Glonium</taxon>
    </lineage>
</organism>
<feature type="region of interest" description="Disordered" evidence="2">
    <location>
        <begin position="66"/>
        <end position="146"/>
    </location>
</feature>
<protein>
    <recommendedName>
        <fullName evidence="3">C3H1-type domain-containing protein</fullName>
    </recommendedName>
</protein>
<dbReference type="Gene3D" id="3.40.50.300">
    <property type="entry name" value="P-loop containing nucleotide triphosphate hydrolases"/>
    <property type="match status" value="2"/>
</dbReference>
<dbReference type="SUPFAM" id="SSF52540">
    <property type="entry name" value="P-loop containing nucleoside triphosphate hydrolases"/>
    <property type="match status" value="2"/>
</dbReference>
<evidence type="ECO:0000313" key="5">
    <source>
        <dbReference type="Proteomes" id="UP000250140"/>
    </source>
</evidence>
<evidence type="ECO:0000256" key="1">
    <source>
        <dbReference type="PROSITE-ProRule" id="PRU00723"/>
    </source>
</evidence>
<sequence>MGGTRYIGWEALMPCKHLNTPQGCYREDCPFSHNESLLQSCFKQACKHLASPEGCPLGEECPFSHKLSSSTEPRTLEQGKSKSPHLATRNTTLASGARQRDHPFTIAKKKYVNIVSSHPPTTPTTAHQLGPASNETQASRELHEPTDSQRIIQAQNSRVSLILSNNTTSHHHRSSGNAAASSSEMRLSQSASQSSVLPSSLQLTASDTPASNPSRRDNVPSTMHNVTSESTSSLVMRSRPAAASPLSAAELSVRKWKYHTMDHSLTRPLGRFVSQWFQGLQLITADSGVMQEAITCLASNGGLHRIKELLSRDFDELPIEYQMHLFTSQILPFFQIIIQPDVLASGVLEHSVGVISNFLFEPNGQRATGLFKYIVEMLDNLPIQSIEISLAVLSKVVDLNGAAALQHEFLHILLAFKDIIIQSTFDKNDSQTNRTKRTLARTEQRLKIGLSLPTAAEVKRIPRFKASFEIIKDLPGTLSEDGPRHDNDSEDIRQIKIMPTIEEIQSIRIEYLPSNDPTEWHTSGTEGLLDRNFRLLREDTVGQLRDSVRTELEKLQYPETKTNIRKRTQNRTRTNIYRNVTFEDILVDKWKGMEFVIGMEQPSFLHSMSAKRRAEWWGNSRCLQRESLVCILDGAGFAIFCSISELRQTPKMAHGSDWEGSRPKPSVPSRAYIILRLVNSDEPNVKWFLQRHQRGLSFQLTTMVEFPHVLLPSFLPTLQGLQRITEMDDLPFSELLAASSQSASPVHISPPLYALESGFRFDLSCITTENQNLTLSPNEPFDIDALRSSSTLDDAQAVALVEALSRRLALIQGPPGPILCVCYTNHALDQMLEHLIANGVRQIVRIGSRSKLVALADVNIRVISEKMDRTRTEKHRYWQLTSELIKDAVILLDWSQFGLDWTGARLLTFIGNPSSFEIVLDERDEQQLEKDGIYLEDIPRITKTTLLQTLKVATIDNFQGEEAKVVVISLVRGNDKNNCGFLKTSNRINVLLSRTQHRMYILGNSSTASSVPIVQDIPTSRATSLRQTISSNFIQKVAATGNAPSG</sequence>
<dbReference type="CDD" id="cd18808">
    <property type="entry name" value="SF1_C_Upf1"/>
    <property type="match status" value="1"/>
</dbReference>
<dbReference type="OrthoDB" id="2423195at2759"/>
<dbReference type="PANTHER" id="PTHR10887:SF445">
    <property type="entry name" value="NFX1-TYPE ZINC FINGER-CONTAINING PROTEIN 1"/>
    <property type="match status" value="1"/>
</dbReference>